<evidence type="ECO:0000313" key="21">
    <source>
        <dbReference type="EMBL" id="VAX36029.1"/>
    </source>
</evidence>
<dbReference type="Pfam" id="PF00330">
    <property type="entry name" value="Aconitase"/>
    <property type="match status" value="1"/>
</dbReference>
<evidence type="ECO:0000256" key="2">
    <source>
        <dbReference type="ARBA" id="ARBA00003422"/>
    </source>
</evidence>
<evidence type="ECO:0000256" key="18">
    <source>
        <dbReference type="SAM" id="MobiDB-lite"/>
    </source>
</evidence>
<dbReference type="UniPathway" id="UPA00033">
    <property type="reaction ID" value="UER01027"/>
</dbReference>
<dbReference type="PROSITE" id="PS01244">
    <property type="entry name" value="ACONITASE_2"/>
    <property type="match status" value="1"/>
</dbReference>
<evidence type="ECO:0000256" key="5">
    <source>
        <dbReference type="ARBA" id="ARBA00007185"/>
    </source>
</evidence>
<evidence type="ECO:0000256" key="3">
    <source>
        <dbReference type="ARBA" id="ARBA00004173"/>
    </source>
</evidence>
<comment type="cofactor">
    <cofactor evidence="1">
        <name>[4Fe-4S] cluster</name>
        <dbReference type="ChEBI" id="CHEBI:49883"/>
    </cofactor>
</comment>
<evidence type="ECO:0000259" key="20">
    <source>
        <dbReference type="Pfam" id="PF00694"/>
    </source>
</evidence>
<evidence type="ECO:0000256" key="15">
    <source>
        <dbReference type="ARBA" id="ARBA00023239"/>
    </source>
</evidence>
<keyword evidence="11" id="KW-0408">Iron</keyword>
<feature type="domain" description="Aconitase/3-isopropylmalate dehydratase large subunit alpha/beta/alpha" evidence="19">
    <location>
        <begin position="58"/>
        <end position="496"/>
    </location>
</feature>
<feature type="region of interest" description="Disordered" evidence="18">
    <location>
        <begin position="1"/>
        <end position="29"/>
    </location>
</feature>
<comment type="similarity">
    <text evidence="5">Belongs to the aconitase/IPM isomerase family.</text>
</comment>
<comment type="subcellular location">
    <subcellularLocation>
        <location evidence="3">Mitochondrion</location>
    </subcellularLocation>
</comment>
<feature type="compositionally biased region" description="Polar residues" evidence="18">
    <location>
        <begin position="20"/>
        <end position="29"/>
    </location>
</feature>
<reference evidence="21" key="1">
    <citation type="submission" date="2018-06" db="EMBL/GenBank/DDBJ databases">
        <authorList>
            <person name="Zhirakovskaya E."/>
        </authorList>
    </citation>
    <scope>NUCLEOTIDE SEQUENCE</scope>
</reference>
<dbReference type="EC" id="4.2.1.36" evidence="6"/>
<feature type="non-terminal residue" evidence="21">
    <location>
        <position position="1"/>
    </location>
</feature>
<dbReference type="PANTHER" id="PTHR43822:SF2">
    <property type="entry name" value="HOMOACONITASE, MITOCHONDRIAL"/>
    <property type="match status" value="1"/>
</dbReference>
<keyword evidence="8" id="KW-0028">Amino-acid biosynthesis</keyword>
<evidence type="ECO:0000256" key="6">
    <source>
        <dbReference type="ARBA" id="ARBA00012022"/>
    </source>
</evidence>
<evidence type="ECO:0000256" key="1">
    <source>
        <dbReference type="ARBA" id="ARBA00001966"/>
    </source>
</evidence>
<keyword evidence="15 21" id="KW-0456">Lyase</keyword>
<gene>
    <name evidence="21" type="ORF">MNBD_PLANCTO03-2407</name>
</gene>
<sequence length="710" mass="76088">GSKDRPDSPNQWWNRPRQPTCPSSRTYPQAMSTPLTLVEKIATRYAVDLGPDTPACQGQIIRIRPKHVMTHDNTGAVIPKFNSIFTEQPPTDETGGRAFQPASPRVADPSQPVFAIDHDIQNHSPENLGKYAKIAKFATDHKIDHYPAGSGISHQIMVEQGYAIPGTLIVGSDSHSNIYGGVSALGTPVVRTDAACIWATGQTWWQVPKVARCTLKGSLRPGVVGKDVIIALCGIFNKDEVLNHAVEFTGDGLASLSMDHRLTIANMTTEWGALAGVFPFDEVLKAYLLERADYFDRGTGFQPVRARPGTRNENSKGHYTHAEVETWWEDRLTPDPDAIYAIEIEIDLATITPHVAGPNHVKTMTSVAEMQERGVPIHKAYLLSCTNARLADIAEAAGVVKGKKVAETVEFYIAAASAEIQSQAEALGHWQTLLEAGARPLPSGCGPCIGMGTGLVEAGEVAISATNRNFKGRMGSRDAEVYLGSPAVVAASAIEGRIAAPFPVEHTEPEAHARSQPTEPAAHARSHPADILEGFPATIQGRALSLPADNMNTDGIFAGKWTYKDDLTPDQMAEVIFENYDPDFGTLYQPGDILVGGRNFGTGSSREQAATALKYRGVPCVIAASFSETYRRNAFNNGFLCLECPALVDHLAETLGKEAPTIPGPPLTIDFAASTITAGEASFPFSPLSTVAQELVVAGGAEPIARASLG</sequence>
<organism evidence="21">
    <name type="scientific">hydrothermal vent metagenome</name>
    <dbReference type="NCBI Taxonomy" id="652676"/>
    <lineage>
        <taxon>unclassified sequences</taxon>
        <taxon>metagenomes</taxon>
        <taxon>ecological metagenomes</taxon>
    </lineage>
</organism>
<dbReference type="PANTHER" id="PTHR43822">
    <property type="entry name" value="HOMOACONITASE, MITOCHONDRIAL-RELATED"/>
    <property type="match status" value="1"/>
</dbReference>
<dbReference type="GO" id="GO:0004409">
    <property type="term" value="F:homoaconitate hydratase activity"/>
    <property type="evidence" value="ECO:0007669"/>
    <property type="project" value="UniProtKB-EC"/>
</dbReference>
<dbReference type="NCBIfam" id="TIGR00139">
    <property type="entry name" value="h_aconitase"/>
    <property type="match status" value="1"/>
</dbReference>
<dbReference type="InterPro" id="IPR015931">
    <property type="entry name" value="Acnase/IPM_dHydase_lsu_aba_1/3"/>
</dbReference>
<dbReference type="PRINTS" id="PR00415">
    <property type="entry name" value="ACONITASE"/>
</dbReference>
<keyword evidence="9" id="KW-0479">Metal-binding</keyword>
<dbReference type="InterPro" id="IPR050067">
    <property type="entry name" value="IPM_dehydratase_rel_enz"/>
</dbReference>
<dbReference type="InterPro" id="IPR004418">
    <property type="entry name" value="Homoaconitase_mito"/>
</dbReference>
<keyword evidence="10" id="KW-0809">Transit peptide</keyword>
<evidence type="ECO:0000256" key="17">
    <source>
        <dbReference type="ARBA" id="ARBA00032706"/>
    </source>
</evidence>
<dbReference type="GO" id="GO:0005739">
    <property type="term" value="C:mitochondrion"/>
    <property type="evidence" value="ECO:0007669"/>
    <property type="project" value="UniProtKB-SubCell"/>
</dbReference>
<evidence type="ECO:0000256" key="7">
    <source>
        <dbReference type="ARBA" id="ARBA00021560"/>
    </source>
</evidence>
<feature type="region of interest" description="Disordered" evidence="18">
    <location>
        <begin position="507"/>
        <end position="526"/>
    </location>
</feature>
<dbReference type="InterPro" id="IPR036008">
    <property type="entry name" value="Aconitase_4Fe-4S_dom"/>
</dbReference>
<dbReference type="InterPro" id="IPR015932">
    <property type="entry name" value="Aconitase_dom2"/>
</dbReference>
<dbReference type="Gene3D" id="3.30.499.10">
    <property type="entry name" value="Aconitase, domain 3"/>
    <property type="match status" value="2"/>
</dbReference>
<dbReference type="GO" id="GO:0019878">
    <property type="term" value="P:lysine biosynthetic process via aminoadipic acid"/>
    <property type="evidence" value="ECO:0007669"/>
    <property type="project" value="UniProtKB-UniPathway"/>
</dbReference>
<name>A0A3B1D1L1_9ZZZZ</name>
<evidence type="ECO:0000256" key="9">
    <source>
        <dbReference type="ARBA" id="ARBA00022723"/>
    </source>
</evidence>
<dbReference type="InterPro" id="IPR015928">
    <property type="entry name" value="Aconitase/3IPM_dehydase_swvl"/>
</dbReference>
<dbReference type="AlphaFoldDB" id="A0A3B1D1L1"/>
<dbReference type="Gene3D" id="3.20.19.10">
    <property type="entry name" value="Aconitase, domain 4"/>
    <property type="match status" value="1"/>
</dbReference>
<evidence type="ECO:0000256" key="8">
    <source>
        <dbReference type="ARBA" id="ARBA00022605"/>
    </source>
</evidence>
<evidence type="ECO:0000256" key="4">
    <source>
        <dbReference type="ARBA" id="ARBA00005106"/>
    </source>
</evidence>
<evidence type="ECO:0000256" key="11">
    <source>
        <dbReference type="ARBA" id="ARBA00023004"/>
    </source>
</evidence>
<dbReference type="InterPro" id="IPR001030">
    <property type="entry name" value="Acoase/IPM_deHydtase_lsu_aba"/>
</dbReference>
<keyword evidence="12" id="KW-0411">Iron-sulfur</keyword>
<evidence type="ECO:0000256" key="14">
    <source>
        <dbReference type="ARBA" id="ARBA00023154"/>
    </source>
</evidence>
<dbReference type="GO" id="GO:0046872">
    <property type="term" value="F:metal ion binding"/>
    <property type="evidence" value="ECO:0007669"/>
    <property type="project" value="UniProtKB-KW"/>
</dbReference>
<keyword evidence="13" id="KW-0496">Mitochondrion</keyword>
<comment type="function">
    <text evidence="2">Catalyzes the reversible hydration of cis-homoaconitate to (2R,3S)-homoisocitrate, a step in the alpha-aminoadipate pathway for lysine biosynthesis.</text>
</comment>
<accession>A0A3B1D1L1</accession>
<dbReference type="Pfam" id="PF00694">
    <property type="entry name" value="Aconitase_C"/>
    <property type="match status" value="1"/>
</dbReference>
<evidence type="ECO:0000256" key="16">
    <source>
        <dbReference type="ARBA" id="ARBA00029338"/>
    </source>
</evidence>
<comment type="pathway">
    <text evidence="4">Amino-acid biosynthesis; L-lysine biosynthesis via AAA pathway; L-alpha-aminoadipate from 2-oxoglutarate: step 3/5.</text>
</comment>
<evidence type="ECO:0000256" key="13">
    <source>
        <dbReference type="ARBA" id="ARBA00023128"/>
    </source>
</evidence>
<dbReference type="SUPFAM" id="SSF52016">
    <property type="entry name" value="LeuD/IlvD-like"/>
    <property type="match status" value="1"/>
</dbReference>
<evidence type="ECO:0000256" key="12">
    <source>
        <dbReference type="ARBA" id="ARBA00023014"/>
    </source>
</evidence>
<dbReference type="GO" id="GO:0051539">
    <property type="term" value="F:4 iron, 4 sulfur cluster binding"/>
    <property type="evidence" value="ECO:0007669"/>
    <property type="project" value="InterPro"/>
</dbReference>
<dbReference type="InterPro" id="IPR018136">
    <property type="entry name" value="Aconitase_4Fe-4S_BS"/>
</dbReference>
<dbReference type="Gene3D" id="3.40.1060.10">
    <property type="entry name" value="Aconitase, Domain 2"/>
    <property type="match status" value="1"/>
</dbReference>
<comment type="catalytic activity">
    <reaction evidence="16">
        <text>(2R,3S)-homoisocitrate = cis-homoaconitate + H2O</text>
        <dbReference type="Rhea" id="RHEA:15485"/>
        <dbReference type="ChEBI" id="CHEBI:15377"/>
        <dbReference type="ChEBI" id="CHEBI:15404"/>
        <dbReference type="ChEBI" id="CHEBI:58174"/>
        <dbReference type="EC" id="4.2.1.36"/>
    </reaction>
</comment>
<feature type="domain" description="Aconitase A/isopropylmalate dehydratase small subunit swivel" evidence="20">
    <location>
        <begin position="528"/>
        <end position="645"/>
    </location>
</feature>
<dbReference type="EMBL" id="UOGK01000029">
    <property type="protein sequence ID" value="VAX36029.1"/>
    <property type="molecule type" value="Genomic_DNA"/>
</dbReference>
<proteinExistence type="inferred from homology"/>
<keyword evidence="14" id="KW-0457">Lysine biosynthesis</keyword>
<evidence type="ECO:0000256" key="10">
    <source>
        <dbReference type="ARBA" id="ARBA00022946"/>
    </source>
</evidence>
<dbReference type="InterPro" id="IPR000573">
    <property type="entry name" value="AconitaseA/IPMdHydase_ssu_swvl"/>
</dbReference>
<dbReference type="SUPFAM" id="SSF53732">
    <property type="entry name" value="Aconitase iron-sulfur domain"/>
    <property type="match status" value="1"/>
</dbReference>
<evidence type="ECO:0000259" key="19">
    <source>
        <dbReference type="Pfam" id="PF00330"/>
    </source>
</evidence>
<protein>
    <recommendedName>
        <fullName evidence="7">Homoaconitase, mitochondrial</fullName>
        <ecNumber evidence="6">4.2.1.36</ecNumber>
    </recommendedName>
    <alternativeName>
        <fullName evidence="17">Homoaconitate hydratase</fullName>
    </alternativeName>
</protein>